<evidence type="ECO:0000256" key="1">
    <source>
        <dbReference type="SAM" id="MobiDB-lite"/>
    </source>
</evidence>
<evidence type="ECO:0000313" key="2">
    <source>
        <dbReference type="EMBL" id="KZM25228.1"/>
    </source>
</evidence>
<dbReference type="EMBL" id="JYNV01000132">
    <property type="protein sequence ID" value="KZM25228.1"/>
    <property type="molecule type" value="Genomic_DNA"/>
</dbReference>
<dbReference type="AlphaFoldDB" id="A0A163HBG2"/>
<protein>
    <submittedName>
        <fullName evidence="2">Uncharacterized protein</fullName>
    </submittedName>
</protein>
<keyword evidence="3" id="KW-1185">Reference proteome</keyword>
<comment type="caution">
    <text evidence="2">The sequence shown here is derived from an EMBL/GenBank/DDBJ whole genome shotgun (WGS) entry which is preliminary data.</text>
</comment>
<evidence type="ECO:0000313" key="3">
    <source>
        <dbReference type="Proteomes" id="UP000076837"/>
    </source>
</evidence>
<dbReference type="Proteomes" id="UP000076837">
    <property type="component" value="Unassembled WGS sequence"/>
</dbReference>
<sequence length="172" mass="19598">MAIFKLLVSSAEPRDFERRTAMSEQDPRNPSHYEVRAGHPRPTEEWFYHGFELAEGEDDARMPTRTTYTKTSFRQHPKPVVQVPDDDLAIPVSEIPKKNVPQSPQPRTARYRAIVHVRVTHRPLYHSSRKGSNHPSPNMGNTHLHATKTVRFGTLVACTTLLTALMSSSHEH</sequence>
<feature type="region of interest" description="Disordered" evidence="1">
    <location>
        <begin position="16"/>
        <end position="38"/>
    </location>
</feature>
<organism evidence="2 3">
    <name type="scientific">Didymella rabiei</name>
    <name type="common">Chickpea ascochyta blight fungus</name>
    <name type="synonym">Mycosphaerella rabiei</name>
    <dbReference type="NCBI Taxonomy" id="5454"/>
    <lineage>
        <taxon>Eukaryota</taxon>
        <taxon>Fungi</taxon>
        <taxon>Dikarya</taxon>
        <taxon>Ascomycota</taxon>
        <taxon>Pezizomycotina</taxon>
        <taxon>Dothideomycetes</taxon>
        <taxon>Pleosporomycetidae</taxon>
        <taxon>Pleosporales</taxon>
        <taxon>Pleosporineae</taxon>
        <taxon>Didymellaceae</taxon>
        <taxon>Ascochyta</taxon>
    </lineage>
</organism>
<name>A0A163HBG2_DIDRA</name>
<accession>A0A163HBG2</accession>
<reference evidence="2 3" key="1">
    <citation type="journal article" date="2016" name="Sci. Rep.">
        <title>Draft genome sequencing and secretome analysis of fungal phytopathogen Ascochyta rabiei provides insight into the necrotrophic effector repertoire.</title>
        <authorList>
            <person name="Verma S."/>
            <person name="Gazara R.K."/>
            <person name="Nizam S."/>
            <person name="Parween S."/>
            <person name="Chattopadhyay D."/>
            <person name="Verma P.K."/>
        </authorList>
    </citation>
    <scope>NUCLEOTIDE SEQUENCE [LARGE SCALE GENOMIC DNA]</scope>
    <source>
        <strain evidence="2 3">ArDII</strain>
    </source>
</reference>
<proteinExistence type="predicted"/>
<gene>
    <name evidence="2" type="ORF">ST47_g3642</name>
</gene>